<gene>
    <name evidence="2" type="ORF">BJ508DRAFT_335845</name>
</gene>
<evidence type="ECO:0000313" key="2">
    <source>
        <dbReference type="EMBL" id="RPA71630.1"/>
    </source>
</evidence>
<dbReference type="AlphaFoldDB" id="A0A3N4HHZ1"/>
<dbReference type="Proteomes" id="UP000275078">
    <property type="component" value="Unassembled WGS sequence"/>
</dbReference>
<protein>
    <submittedName>
        <fullName evidence="2">Uncharacterized protein</fullName>
    </submittedName>
</protein>
<dbReference type="EMBL" id="ML119911">
    <property type="protein sequence ID" value="RPA71630.1"/>
    <property type="molecule type" value="Genomic_DNA"/>
</dbReference>
<accession>A0A3N4HHZ1</accession>
<keyword evidence="3" id="KW-1185">Reference proteome</keyword>
<feature type="compositionally biased region" description="Basic and acidic residues" evidence="1">
    <location>
        <begin position="23"/>
        <end position="33"/>
    </location>
</feature>
<name>A0A3N4HHZ1_ASCIM</name>
<reference evidence="2 3" key="1">
    <citation type="journal article" date="2018" name="Nat. Ecol. Evol.">
        <title>Pezizomycetes genomes reveal the molecular basis of ectomycorrhizal truffle lifestyle.</title>
        <authorList>
            <person name="Murat C."/>
            <person name="Payen T."/>
            <person name="Noel B."/>
            <person name="Kuo A."/>
            <person name="Morin E."/>
            <person name="Chen J."/>
            <person name="Kohler A."/>
            <person name="Krizsan K."/>
            <person name="Balestrini R."/>
            <person name="Da Silva C."/>
            <person name="Montanini B."/>
            <person name="Hainaut M."/>
            <person name="Levati E."/>
            <person name="Barry K.W."/>
            <person name="Belfiori B."/>
            <person name="Cichocki N."/>
            <person name="Clum A."/>
            <person name="Dockter R.B."/>
            <person name="Fauchery L."/>
            <person name="Guy J."/>
            <person name="Iotti M."/>
            <person name="Le Tacon F."/>
            <person name="Lindquist E.A."/>
            <person name="Lipzen A."/>
            <person name="Malagnac F."/>
            <person name="Mello A."/>
            <person name="Molinier V."/>
            <person name="Miyauchi S."/>
            <person name="Poulain J."/>
            <person name="Riccioni C."/>
            <person name="Rubini A."/>
            <person name="Sitrit Y."/>
            <person name="Splivallo R."/>
            <person name="Traeger S."/>
            <person name="Wang M."/>
            <person name="Zifcakova L."/>
            <person name="Wipf D."/>
            <person name="Zambonelli A."/>
            <person name="Paolocci F."/>
            <person name="Nowrousian M."/>
            <person name="Ottonello S."/>
            <person name="Baldrian P."/>
            <person name="Spatafora J.W."/>
            <person name="Henrissat B."/>
            <person name="Nagy L.G."/>
            <person name="Aury J.M."/>
            <person name="Wincker P."/>
            <person name="Grigoriev I.V."/>
            <person name="Bonfante P."/>
            <person name="Martin F.M."/>
        </authorList>
    </citation>
    <scope>NUCLEOTIDE SEQUENCE [LARGE SCALE GENOMIC DNA]</scope>
    <source>
        <strain evidence="2 3">RN42</strain>
    </source>
</reference>
<feature type="region of interest" description="Disordered" evidence="1">
    <location>
        <begin position="21"/>
        <end position="40"/>
    </location>
</feature>
<evidence type="ECO:0000313" key="3">
    <source>
        <dbReference type="Proteomes" id="UP000275078"/>
    </source>
</evidence>
<feature type="region of interest" description="Disordered" evidence="1">
    <location>
        <begin position="229"/>
        <end position="258"/>
    </location>
</feature>
<evidence type="ECO:0000256" key="1">
    <source>
        <dbReference type="SAM" id="MobiDB-lite"/>
    </source>
</evidence>
<sequence>MGFAAKRRKLNVEKKIYHRKPKGERWGGGEGSKKYRKRRAMGEQGNLPHWCVKYTDTKVFKENQTKFLFEHNHIQWVLKKMQEENFYGLANHPQGTPEELAIEVMTEVGGCDQKSPKCKKLLQLLIKKMSNLGADMRKEAKIVRVKEPSDVTGQTYIPGVEVLRSGRWYRDREIASSADDVEEDELPTVYRIYQRRFPTNPAIAALPIPADTPTIEEILNDDIDLYEVTDNDVAGDEIESTDEEEEEEPGNENSDEEE</sequence>
<organism evidence="2 3">
    <name type="scientific">Ascobolus immersus RN42</name>
    <dbReference type="NCBI Taxonomy" id="1160509"/>
    <lineage>
        <taxon>Eukaryota</taxon>
        <taxon>Fungi</taxon>
        <taxon>Dikarya</taxon>
        <taxon>Ascomycota</taxon>
        <taxon>Pezizomycotina</taxon>
        <taxon>Pezizomycetes</taxon>
        <taxon>Pezizales</taxon>
        <taxon>Ascobolaceae</taxon>
        <taxon>Ascobolus</taxon>
    </lineage>
</organism>
<proteinExistence type="predicted"/>